<evidence type="ECO:0000256" key="1">
    <source>
        <dbReference type="ARBA" id="ARBA00004434"/>
    </source>
</evidence>
<keyword evidence="4" id="KW-0999">Mitochondrion inner membrane</keyword>
<sequence>MNAMRLARTGSTVLRGIRCASTIPHAHTTINGQGSVIPLSNVEAQWEVLSNADKVATALQLEDIQKKDWKELSLQEKKAIYYVAFGPHGPRTPHNPPGTAMKIIAGTLAIVTVSALAFKGIRSQGGEPPRTITKEWQEASNDIAIKQKADPISGIASEGYKGKGFVTADK</sequence>
<comment type="subcellular location">
    <subcellularLocation>
        <location evidence="1">Mitochondrion inner membrane</location>
        <topology evidence="1">Single-pass membrane protein</topology>
    </subcellularLocation>
</comment>
<evidence type="ECO:0000256" key="7">
    <source>
        <dbReference type="ARBA" id="ARBA00023002"/>
    </source>
</evidence>
<protein>
    <recommendedName>
        <fullName evidence="12">Cytochrome c oxidase subunit 4</fullName>
    </recommendedName>
</protein>
<dbReference type="GO" id="GO:0006123">
    <property type="term" value="P:mitochondrial electron transport, cytochrome c to oxygen"/>
    <property type="evidence" value="ECO:0007669"/>
    <property type="project" value="InterPro"/>
</dbReference>
<evidence type="ECO:0000256" key="2">
    <source>
        <dbReference type="ARBA" id="ARBA00008135"/>
    </source>
</evidence>
<evidence type="ECO:0000313" key="10">
    <source>
        <dbReference type="EMBL" id="KIJ44247.1"/>
    </source>
</evidence>
<gene>
    <name evidence="10" type="ORF">M422DRAFT_75313</name>
</gene>
<accession>A0A0C9VPU8</accession>
<keyword evidence="9" id="KW-0472">Membrane</keyword>
<dbReference type="HOGENOM" id="CLU_070101_3_0_1"/>
<dbReference type="GO" id="GO:0016491">
    <property type="term" value="F:oxidoreductase activity"/>
    <property type="evidence" value="ECO:0007669"/>
    <property type="project" value="UniProtKB-KW"/>
</dbReference>
<keyword evidence="6" id="KW-1133">Transmembrane helix</keyword>
<evidence type="ECO:0000256" key="6">
    <source>
        <dbReference type="ARBA" id="ARBA00022989"/>
    </source>
</evidence>
<dbReference type="CDD" id="cd00922">
    <property type="entry name" value="Cyt_c_Oxidase_IV"/>
    <property type="match status" value="1"/>
</dbReference>
<evidence type="ECO:0000313" key="11">
    <source>
        <dbReference type="Proteomes" id="UP000054279"/>
    </source>
</evidence>
<keyword evidence="11" id="KW-1185">Reference proteome</keyword>
<reference evidence="10 11" key="1">
    <citation type="submission" date="2014-06" db="EMBL/GenBank/DDBJ databases">
        <title>Evolutionary Origins and Diversification of the Mycorrhizal Mutualists.</title>
        <authorList>
            <consortium name="DOE Joint Genome Institute"/>
            <consortium name="Mycorrhizal Genomics Consortium"/>
            <person name="Kohler A."/>
            <person name="Kuo A."/>
            <person name="Nagy L.G."/>
            <person name="Floudas D."/>
            <person name="Copeland A."/>
            <person name="Barry K.W."/>
            <person name="Cichocki N."/>
            <person name="Veneault-Fourrey C."/>
            <person name="LaButti K."/>
            <person name="Lindquist E.A."/>
            <person name="Lipzen A."/>
            <person name="Lundell T."/>
            <person name="Morin E."/>
            <person name="Murat C."/>
            <person name="Riley R."/>
            <person name="Ohm R."/>
            <person name="Sun H."/>
            <person name="Tunlid A."/>
            <person name="Henrissat B."/>
            <person name="Grigoriev I.V."/>
            <person name="Hibbett D.S."/>
            <person name="Martin F."/>
        </authorList>
    </citation>
    <scope>NUCLEOTIDE SEQUENCE [LARGE SCALE GENOMIC DNA]</scope>
    <source>
        <strain evidence="10 11">SS14</strain>
    </source>
</reference>
<dbReference type="PANTHER" id="PTHR10707:SF10">
    <property type="entry name" value="CYTOCHROME C OXIDASE SUBUNIT 4"/>
    <property type="match status" value="1"/>
</dbReference>
<proteinExistence type="inferred from homology"/>
<dbReference type="Pfam" id="PF02936">
    <property type="entry name" value="COX4"/>
    <property type="match status" value="1"/>
</dbReference>
<dbReference type="AlphaFoldDB" id="A0A0C9VPU8"/>
<dbReference type="EMBL" id="KN837118">
    <property type="protein sequence ID" value="KIJ44247.1"/>
    <property type="molecule type" value="Genomic_DNA"/>
</dbReference>
<dbReference type="GO" id="GO:0045277">
    <property type="term" value="C:respiratory chain complex IV"/>
    <property type="evidence" value="ECO:0007669"/>
    <property type="project" value="InterPro"/>
</dbReference>
<comment type="similarity">
    <text evidence="2">Belongs to the cytochrome c oxidase IV family.</text>
</comment>
<evidence type="ECO:0000256" key="3">
    <source>
        <dbReference type="ARBA" id="ARBA00022692"/>
    </source>
</evidence>
<keyword evidence="5" id="KW-0809">Transit peptide</keyword>
<evidence type="ECO:0000256" key="5">
    <source>
        <dbReference type="ARBA" id="ARBA00022946"/>
    </source>
</evidence>
<dbReference type="GO" id="GO:0005743">
    <property type="term" value="C:mitochondrial inner membrane"/>
    <property type="evidence" value="ECO:0007669"/>
    <property type="project" value="UniProtKB-SubCell"/>
</dbReference>
<dbReference type="Gene3D" id="1.10.442.10">
    <property type="entry name" value="Cytochrome c oxidase subunit IV"/>
    <property type="match status" value="1"/>
</dbReference>
<dbReference type="InterPro" id="IPR036639">
    <property type="entry name" value="Cyt_c_oxidase_su4_sf"/>
</dbReference>
<keyword evidence="7" id="KW-0560">Oxidoreductase</keyword>
<evidence type="ECO:0008006" key="12">
    <source>
        <dbReference type="Google" id="ProtNLM"/>
    </source>
</evidence>
<keyword evidence="3" id="KW-0812">Transmembrane</keyword>
<dbReference type="Proteomes" id="UP000054279">
    <property type="component" value="Unassembled WGS sequence"/>
</dbReference>
<evidence type="ECO:0000256" key="9">
    <source>
        <dbReference type="ARBA" id="ARBA00023136"/>
    </source>
</evidence>
<evidence type="ECO:0000256" key="8">
    <source>
        <dbReference type="ARBA" id="ARBA00023128"/>
    </source>
</evidence>
<dbReference type="PANTHER" id="PTHR10707">
    <property type="entry name" value="CYTOCHROME C OXIDASE SUBUNIT IV"/>
    <property type="match status" value="1"/>
</dbReference>
<keyword evidence="8" id="KW-0496">Mitochondrion</keyword>
<name>A0A0C9VPU8_SPHS4</name>
<evidence type="ECO:0000256" key="4">
    <source>
        <dbReference type="ARBA" id="ARBA00022792"/>
    </source>
</evidence>
<dbReference type="InterPro" id="IPR004203">
    <property type="entry name" value="Cyt_c_oxidase_su4_fam"/>
</dbReference>
<dbReference type="SUPFAM" id="SSF81406">
    <property type="entry name" value="Mitochondrial cytochrome c oxidase subunit IV"/>
    <property type="match status" value="1"/>
</dbReference>
<dbReference type="OrthoDB" id="186013at2759"/>
<organism evidence="10 11">
    <name type="scientific">Sphaerobolus stellatus (strain SS14)</name>
    <dbReference type="NCBI Taxonomy" id="990650"/>
    <lineage>
        <taxon>Eukaryota</taxon>
        <taxon>Fungi</taxon>
        <taxon>Dikarya</taxon>
        <taxon>Basidiomycota</taxon>
        <taxon>Agaricomycotina</taxon>
        <taxon>Agaricomycetes</taxon>
        <taxon>Phallomycetidae</taxon>
        <taxon>Geastrales</taxon>
        <taxon>Sphaerobolaceae</taxon>
        <taxon>Sphaerobolus</taxon>
    </lineage>
</organism>